<comment type="similarity">
    <text evidence="1 6">Belongs to the aldehyde dehydrogenase family.</text>
</comment>
<dbReference type="PROSITE" id="PS00687">
    <property type="entry name" value="ALDEHYDE_DEHYDR_GLU"/>
    <property type="match status" value="1"/>
</dbReference>
<dbReference type="EC" id="1.2.1.3" evidence="3"/>
<dbReference type="AlphaFoldDB" id="A0A0D1ZX99"/>
<dbReference type="InterPro" id="IPR016161">
    <property type="entry name" value="Ald_DH/histidinol_DH"/>
</dbReference>
<dbReference type="STRING" id="91928.A0A0D1ZX99"/>
<dbReference type="EMBL" id="KN847494">
    <property type="protein sequence ID" value="KIW17312.1"/>
    <property type="molecule type" value="Genomic_DNA"/>
</dbReference>
<evidence type="ECO:0000313" key="8">
    <source>
        <dbReference type="EMBL" id="KIW17312.1"/>
    </source>
</evidence>
<organism evidence="8 9">
    <name type="scientific">Exophiala spinifera</name>
    <dbReference type="NCBI Taxonomy" id="91928"/>
    <lineage>
        <taxon>Eukaryota</taxon>
        <taxon>Fungi</taxon>
        <taxon>Dikarya</taxon>
        <taxon>Ascomycota</taxon>
        <taxon>Pezizomycotina</taxon>
        <taxon>Eurotiomycetes</taxon>
        <taxon>Chaetothyriomycetidae</taxon>
        <taxon>Chaetothyriales</taxon>
        <taxon>Herpotrichiellaceae</taxon>
        <taxon>Exophiala</taxon>
    </lineage>
</organism>
<dbReference type="InterPro" id="IPR016162">
    <property type="entry name" value="Ald_DH_N"/>
</dbReference>
<proteinExistence type="inferred from homology"/>
<dbReference type="InterPro" id="IPR029510">
    <property type="entry name" value="Ald_DH_CS_GLU"/>
</dbReference>
<feature type="domain" description="Aldehyde dehydrogenase" evidence="7">
    <location>
        <begin position="19"/>
        <end position="476"/>
    </location>
</feature>
<dbReference type="FunFam" id="3.40.309.10:FF:000010">
    <property type="entry name" value="Gamma-aminobutyraldehyde dehydrogenase"/>
    <property type="match status" value="1"/>
</dbReference>
<accession>A0A0D1ZX99</accession>
<dbReference type="RefSeq" id="XP_016237528.1">
    <property type="nucleotide sequence ID" value="XM_016378851.1"/>
</dbReference>
<dbReference type="Pfam" id="PF00171">
    <property type="entry name" value="Aldedh"/>
    <property type="match status" value="1"/>
</dbReference>
<dbReference type="Proteomes" id="UP000053328">
    <property type="component" value="Unassembled WGS sequence"/>
</dbReference>
<evidence type="ECO:0000256" key="1">
    <source>
        <dbReference type="ARBA" id="ARBA00009986"/>
    </source>
</evidence>
<dbReference type="FunFam" id="3.40.605.10:FF:000034">
    <property type="entry name" value="Aldehyde dehydrogenase family protein"/>
    <property type="match status" value="1"/>
</dbReference>
<dbReference type="VEuPathDB" id="FungiDB:PV08_04504"/>
<comment type="catalytic activity">
    <reaction evidence="4">
        <text>an aldehyde + NAD(+) + H2O = a carboxylate + NADH + 2 H(+)</text>
        <dbReference type="Rhea" id="RHEA:16185"/>
        <dbReference type="ChEBI" id="CHEBI:15377"/>
        <dbReference type="ChEBI" id="CHEBI:15378"/>
        <dbReference type="ChEBI" id="CHEBI:17478"/>
        <dbReference type="ChEBI" id="CHEBI:29067"/>
        <dbReference type="ChEBI" id="CHEBI:57540"/>
        <dbReference type="ChEBI" id="CHEBI:57945"/>
        <dbReference type="EC" id="1.2.1.3"/>
    </reaction>
</comment>
<evidence type="ECO:0000256" key="5">
    <source>
        <dbReference type="PROSITE-ProRule" id="PRU10007"/>
    </source>
</evidence>
<dbReference type="CDD" id="cd07114">
    <property type="entry name" value="ALDH_DhaS"/>
    <property type="match status" value="1"/>
</dbReference>
<reference evidence="8 9" key="1">
    <citation type="submission" date="2015-01" db="EMBL/GenBank/DDBJ databases">
        <title>The Genome Sequence of Exophiala spinifera CBS89968.</title>
        <authorList>
            <consortium name="The Broad Institute Genomics Platform"/>
            <person name="Cuomo C."/>
            <person name="de Hoog S."/>
            <person name="Gorbushina A."/>
            <person name="Stielow B."/>
            <person name="Teixiera M."/>
            <person name="Abouelleil A."/>
            <person name="Chapman S.B."/>
            <person name="Priest M."/>
            <person name="Young S.K."/>
            <person name="Wortman J."/>
            <person name="Nusbaum C."/>
            <person name="Birren B."/>
        </authorList>
    </citation>
    <scope>NUCLEOTIDE SEQUENCE [LARGE SCALE GENOMIC DNA]</scope>
    <source>
        <strain evidence="8 9">CBS 89968</strain>
    </source>
</reference>
<dbReference type="PANTHER" id="PTHR11699">
    <property type="entry name" value="ALDEHYDE DEHYDROGENASE-RELATED"/>
    <property type="match status" value="1"/>
</dbReference>
<evidence type="ECO:0000256" key="6">
    <source>
        <dbReference type="RuleBase" id="RU003345"/>
    </source>
</evidence>
<protein>
    <recommendedName>
        <fullName evidence="3">aldehyde dehydrogenase (NAD(+))</fullName>
        <ecNumber evidence="3">1.2.1.3</ecNumber>
    </recommendedName>
</protein>
<evidence type="ECO:0000256" key="2">
    <source>
        <dbReference type="ARBA" id="ARBA00023002"/>
    </source>
</evidence>
<evidence type="ECO:0000256" key="4">
    <source>
        <dbReference type="ARBA" id="ARBA00049194"/>
    </source>
</evidence>
<dbReference type="Gene3D" id="3.40.309.10">
    <property type="entry name" value="Aldehyde Dehydrogenase, Chain A, domain 2"/>
    <property type="match status" value="1"/>
</dbReference>
<keyword evidence="9" id="KW-1185">Reference proteome</keyword>
<dbReference type="GeneID" id="27331587"/>
<dbReference type="InterPro" id="IPR016163">
    <property type="entry name" value="Ald_DH_C"/>
</dbReference>
<sequence length="498" mass="53290">MSNIPHVSNWVNGAHATASAERITVLNPATEEPLATIDATTQDTVKAIVEQSNQAFTQGPWARADASDRYAVLSKAASLLRARIPEFVELETQQTGRPIREMRAQLARVPEWLEYFASLARVYEGRVTPFKGPVINTLTRMPLGVVAQITPWNHPLLIAMKKIAAALAAGNVVIVKPSELAPLSVLKMGPLFQEAGLPDGTLQIISGYGRDTGKYLCESPHLSKIDLTGGIATYRAIAPVAALNMVPMTAELGGKAPVCLFPSLAVDDAVKAALFASFIASGQTCVTGSRLLVHRDMYDAFVELLVSRVKALKVGSPQDPSTQIGAVISRASVARCADFVERARRDGTGRVLCGGNPTTVDGKGFFFEPTVVETSPGTDLACNEVFGPVIAVIKCASEDDVVRIANTDTAFALGASVWTSDFAQAHRVASRIDAGIVWVNGHHLNDPSSPWGGFKESGVGKENGQDAFESYTKLKSTVINYGIQPTWFDPEIQGARYG</sequence>
<keyword evidence="2 6" id="KW-0560">Oxidoreductase</keyword>
<dbReference type="InterPro" id="IPR015590">
    <property type="entry name" value="Aldehyde_DH_dom"/>
</dbReference>
<gene>
    <name evidence="8" type="ORF">PV08_04504</name>
</gene>
<evidence type="ECO:0000256" key="3">
    <source>
        <dbReference type="ARBA" id="ARBA00024226"/>
    </source>
</evidence>
<feature type="active site" evidence="5">
    <location>
        <position position="251"/>
    </location>
</feature>
<evidence type="ECO:0000259" key="7">
    <source>
        <dbReference type="Pfam" id="PF00171"/>
    </source>
</evidence>
<dbReference type="SUPFAM" id="SSF53720">
    <property type="entry name" value="ALDH-like"/>
    <property type="match status" value="1"/>
</dbReference>
<evidence type="ECO:0000313" key="9">
    <source>
        <dbReference type="Proteomes" id="UP000053328"/>
    </source>
</evidence>
<dbReference type="GO" id="GO:0004029">
    <property type="term" value="F:aldehyde dehydrogenase (NAD+) activity"/>
    <property type="evidence" value="ECO:0007669"/>
    <property type="project" value="UniProtKB-EC"/>
</dbReference>
<name>A0A0D1ZX99_9EURO</name>
<dbReference type="HOGENOM" id="CLU_005391_0_0_1"/>
<dbReference type="Gene3D" id="3.40.605.10">
    <property type="entry name" value="Aldehyde Dehydrogenase, Chain A, domain 1"/>
    <property type="match status" value="1"/>
</dbReference>
<dbReference type="OrthoDB" id="310895at2759"/>